<accession>A0A077M781</accession>
<feature type="compositionally biased region" description="Low complexity" evidence="1">
    <location>
        <begin position="51"/>
        <end position="60"/>
    </location>
</feature>
<dbReference type="EMBL" id="CAJC01000017">
    <property type="protein sequence ID" value="CCI51660.1"/>
    <property type="molecule type" value="Genomic_DNA"/>
</dbReference>
<evidence type="ECO:0000313" key="2">
    <source>
        <dbReference type="EMBL" id="CCI51660.1"/>
    </source>
</evidence>
<reference evidence="2 3" key="1">
    <citation type="journal article" date="2013" name="ISME J.">
        <title>A metabolic model for members of the genus Tetrasphaera involved in enhanced biological phosphorus removal.</title>
        <authorList>
            <person name="Kristiansen R."/>
            <person name="Nguyen H.T.T."/>
            <person name="Saunders A.M."/>
            <person name="Nielsen J.L."/>
            <person name="Wimmer R."/>
            <person name="Le V.Q."/>
            <person name="McIlroy S.J."/>
            <person name="Petrovski S."/>
            <person name="Seviour R.J."/>
            <person name="Calteau A."/>
            <person name="Nielsen K.L."/>
            <person name="Nielsen P.H."/>
        </authorList>
    </citation>
    <scope>NUCLEOTIDE SEQUENCE [LARGE SCALE GENOMIC DNA]</scope>
    <source>
        <strain evidence="2 3">Ben 74</strain>
    </source>
</reference>
<organism evidence="2 3">
    <name type="scientific">Nostocoides jenkinsii Ben 74</name>
    <dbReference type="NCBI Taxonomy" id="1193518"/>
    <lineage>
        <taxon>Bacteria</taxon>
        <taxon>Bacillati</taxon>
        <taxon>Actinomycetota</taxon>
        <taxon>Actinomycetes</taxon>
        <taxon>Micrococcales</taxon>
        <taxon>Intrasporangiaceae</taxon>
        <taxon>Nostocoides</taxon>
    </lineage>
</organism>
<evidence type="ECO:0000313" key="3">
    <source>
        <dbReference type="Proteomes" id="UP000035720"/>
    </source>
</evidence>
<evidence type="ECO:0000256" key="1">
    <source>
        <dbReference type="SAM" id="MobiDB-lite"/>
    </source>
</evidence>
<protein>
    <submittedName>
        <fullName evidence="2">Uncharacterized protein</fullName>
    </submittedName>
</protein>
<keyword evidence="3" id="KW-1185">Reference proteome</keyword>
<feature type="region of interest" description="Disordered" evidence="1">
    <location>
        <begin position="35"/>
        <end position="65"/>
    </location>
</feature>
<name>A0A077M781_9MICO</name>
<dbReference type="AlphaFoldDB" id="A0A077M781"/>
<sequence length="177" mass="18581">MTPHLPLHQMAPGGIVALGHDQLCGPVVAWGKNSGPVREGRGRREGPILIRPSARSGSPRGSDRTNAVSLRALGALGDLELDPLGLVEAAVASGVDRRVVNEDVGAAAVLSDEAEALLSVEPLNSALCHGVNLFLSCLRRESAIGRNPELLNCPLMLGRTPHTRESWPGEPAPGWTC</sequence>
<proteinExistence type="predicted"/>
<dbReference type="Proteomes" id="UP000035720">
    <property type="component" value="Unassembled WGS sequence"/>
</dbReference>
<comment type="caution">
    <text evidence="2">The sequence shown here is derived from an EMBL/GenBank/DDBJ whole genome shotgun (WGS) entry which is preliminary data.</text>
</comment>
<gene>
    <name evidence="2" type="ORF">BN13_1130003</name>
</gene>